<evidence type="ECO:0000313" key="2">
    <source>
        <dbReference type="EMBL" id="WJZ89411.1"/>
    </source>
</evidence>
<evidence type="ECO:0000259" key="1">
    <source>
        <dbReference type="Pfam" id="PF20167"/>
    </source>
</evidence>
<dbReference type="Pfam" id="PF20167">
    <property type="entry name" value="Transposase_32"/>
    <property type="match status" value="1"/>
</dbReference>
<gene>
    <name evidence="2" type="ORF">VitviT2T_008632</name>
</gene>
<evidence type="ECO:0000313" key="3">
    <source>
        <dbReference type="Proteomes" id="UP001227230"/>
    </source>
</evidence>
<keyword evidence="3" id="KW-1185">Reference proteome</keyword>
<dbReference type="EMBL" id="CP126653">
    <property type="protein sequence ID" value="WJZ89411.1"/>
    <property type="molecule type" value="Genomic_DNA"/>
</dbReference>
<feature type="domain" description="Putative plant transposon protein" evidence="1">
    <location>
        <begin position="3"/>
        <end position="170"/>
    </location>
</feature>
<dbReference type="Proteomes" id="UP001227230">
    <property type="component" value="Chromosome 6"/>
</dbReference>
<accession>A0ABY9C3Z4</accession>
<protein>
    <recommendedName>
        <fullName evidence="1">Putative plant transposon protein domain-containing protein</fullName>
    </recommendedName>
</protein>
<reference evidence="2 3" key="1">
    <citation type="journal article" date="2023" name="Hortic Res">
        <title>The complete reference genome for grapevine (Vitis vinifera L.) genetics and breeding.</title>
        <authorList>
            <person name="Shi X."/>
            <person name="Cao S."/>
            <person name="Wang X."/>
            <person name="Huang S."/>
            <person name="Wang Y."/>
            <person name="Liu Z."/>
            <person name="Liu W."/>
            <person name="Leng X."/>
            <person name="Peng Y."/>
            <person name="Wang N."/>
            <person name="Wang Y."/>
            <person name="Ma Z."/>
            <person name="Xu X."/>
            <person name="Zhang F."/>
            <person name="Xue H."/>
            <person name="Zhong H."/>
            <person name="Wang Y."/>
            <person name="Zhang K."/>
            <person name="Velt A."/>
            <person name="Avia K."/>
            <person name="Holtgrawe D."/>
            <person name="Grimplet J."/>
            <person name="Matus J.T."/>
            <person name="Ware D."/>
            <person name="Wu X."/>
            <person name="Wang H."/>
            <person name="Liu C."/>
            <person name="Fang Y."/>
            <person name="Rustenholz C."/>
            <person name="Cheng Z."/>
            <person name="Xiao H."/>
            <person name="Zhou Y."/>
        </authorList>
    </citation>
    <scope>NUCLEOTIDE SEQUENCE [LARGE SCALE GENOMIC DNA]</scope>
    <source>
        <strain evidence="3">cv. Pinot noir / PN40024</strain>
        <tissue evidence="2">Leaf</tissue>
    </source>
</reference>
<dbReference type="InterPro" id="IPR046796">
    <property type="entry name" value="Transposase_32_dom"/>
</dbReference>
<sequence>MQECYPTLVRAFYNNIKNVDEEKYLFHSSFKGVVVRVSPSLVTRSFSLKTPKKLINFCILDIDIKTMSDTITKELCGHSFQLGISIECRSLMPKYNILSLILFHTILNKKGHLNELTLYVLHILFHMTRRRKINLLALICHNMIEARCSNVSTCALPYGSIICLFLQNARLDFKSLPYESMSHMQPMCMKQSMHKQTETSSSHRLSKSSQLGDIYAMCKSMNKQLKIVHQQCDRFAP</sequence>
<organism evidence="2 3">
    <name type="scientific">Vitis vinifera</name>
    <name type="common">Grape</name>
    <dbReference type="NCBI Taxonomy" id="29760"/>
    <lineage>
        <taxon>Eukaryota</taxon>
        <taxon>Viridiplantae</taxon>
        <taxon>Streptophyta</taxon>
        <taxon>Embryophyta</taxon>
        <taxon>Tracheophyta</taxon>
        <taxon>Spermatophyta</taxon>
        <taxon>Magnoliopsida</taxon>
        <taxon>eudicotyledons</taxon>
        <taxon>Gunneridae</taxon>
        <taxon>Pentapetalae</taxon>
        <taxon>rosids</taxon>
        <taxon>Vitales</taxon>
        <taxon>Vitaceae</taxon>
        <taxon>Viteae</taxon>
        <taxon>Vitis</taxon>
    </lineage>
</organism>
<name>A0ABY9C3Z4_VITVI</name>
<proteinExistence type="predicted"/>